<sequence>MKASPFAADRGTEASLRPLLSPLPLCADLSPNYGPIRVFFRIAFPSGDISG</sequence>
<proteinExistence type="predicted"/>
<accession>A0A7W9BUT3</accession>
<keyword evidence="2" id="KW-1185">Reference proteome</keyword>
<evidence type="ECO:0000313" key="1">
    <source>
        <dbReference type="EMBL" id="MBB5730073.1"/>
    </source>
</evidence>
<dbReference type="AlphaFoldDB" id="A0A7W9BUT3"/>
<protein>
    <submittedName>
        <fullName evidence="1">Uncharacterized protein</fullName>
    </submittedName>
</protein>
<dbReference type="EMBL" id="JACIJR010000006">
    <property type="protein sequence ID" value="MBB5730073.1"/>
    <property type="molecule type" value="Genomic_DNA"/>
</dbReference>
<name>A0A7W9BUT3_9SPHN</name>
<reference evidence="1 2" key="1">
    <citation type="submission" date="2020-08" db="EMBL/GenBank/DDBJ databases">
        <title>Genomic Encyclopedia of Type Strains, Phase IV (KMG-IV): sequencing the most valuable type-strain genomes for metagenomic binning, comparative biology and taxonomic classification.</title>
        <authorList>
            <person name="Goeker M."/>
        </authorList>
    </citation>
    <scope>NUCLEOTIDE SEQUENCE [LARGE SCALE GENOMIC DNA]</scope>
    <source>
        <strain evidence="1 2">DSM 103336</strain>
    </source>
</reference>
<gene>
    <name evidence="1" type="ORF">FHS99_002571</name>
</gene>
<dbReference type="Proteomes" id="UP000546701">
    <property type="component" value="Unassembled WGS sequence"/>
</dbReference>
<organism evidence="1 2">
    <name type="scientific">Sphingomonas prati</name>
    <dbReference type="NCBI Taxonomy" id="1843237"/>
    <lineage>
        <taxon>Bacteria</taxon>
        <taxon>Pseudomonadati</taxon>
        <taxon>Pseudomonadota</taxon>
        <taxon>Alphaproteobacteria</taxon>
        <taxon>Sphingomonadales</taxon>
        <taxon>Sphingomonadaceae</taxon>
        <taxon>Sphingomonas</taxon>
    </lineage>
</organism>
<evidence type="ECO:0000313" key="2">
    <source>
        <dbReference type="Proteomes" id="UP000546701"/>
    </source>
</evidence>
<comment type="caution">
    <text evidence="1">The sequence shown here is derived from an EMBL/GenBank/DDBJ whole genome shotgun (WGS) entry which is preliminary data.</text>
</comment>